<evidence type="ECO:0000313" key="3">
    <source>
        <dbReference type="EMBL" id="GIX99042.1"/>
    </source>
</evidence>
<protein>
    <submittedName>
        <fullName evidence="3">Protein unc-80 homolog</fullName>
    </submittedName>
</protein>
<evidence type="ECO:0000256" key="1">
    <source>
        <dbReference type="SAM" id="MobiDB-lite"/>
    </source>
</evidence>
<feature type="compositionally biased region" description="Low complexity" evidence="1">
    <location>
        <begin position="610"/>
        <end position="621"/>
    </location>
</feature>
<name>A0AAV4PV49_CAEEX</name>
<dbReference type="PANTHER" id="PTHR31781">
    <property type="entry name" value="UNC80"/>
    <property type="match status" value="1"/>
</dbReference>
<dbReference type="Pfam" id="PF19424">
    <property type="entry name" value="UNC80"/>
    <property type="match status" value="1"/>
</dbReference>
<dbReference type="EMBL" id="BPLR01004997">
    <property type="protein sequence ID" value="GIX99042.1"/>
    <property type="molecule type" value="Genomic_DNA"/>
</dbReference>
<dbReference type="Proteomes" id="UP001054945">
    <property type="component" value="Unassembled WGS sequence"/>
</dbReference>
<dbReference type="GO" id="GO:0055080">
    <property type="term" value="P:monoatomic cation homeostasis"/>
    <property type="evidence" value="ECO:0007669"/>
    <property type="project" value="TreeGrafter"/>
</dbReference>
<feature type="region of interest" description="Disordered" evidence="1">
    <location>
        <begin position="573"/>
        <end position="645"/>
    </location>
</feature>
<proteinExistence type="predicted"/>
<gene>
    <name evidence="3" type="primary">unc80</name>
    <name evidence="3" type="ORF">CEXT_481151</name>
</gene>
<keyword evidence="4" id="KW-1185">Reference proteome</keyword>
<sequence length="702" mass="79963">MFSSRYCESTTLIRSYGFFHSFAGFCMESGSPVSPVVLKRASTSGSQENNFRHSYANNFGAGFGKTAIRDAENLVISSSFKTVVSRLVLARKDLKSQENMSLYRNIRQFMAFVREYHGGIFRRVALSGLLDSAERPYKKNKNTISTTRIVRHTKSVDHEDYRDPIYSPTVFVVDETAFDKSSRKSFFRKRGVRKVPSAQSCTWASCTTLLRCDKNITPRLSVSDDDNLSLQPTPKHKGNRFQIVNWLKGDKMKQSDFCFGEDDSSFPSVLLEGYSLPENSLEDLVLLVGHPSMLTNHLAMLVILFLRLKKRMEDHLTKIGFGRNKSKHGSFEEPLDISRRNSCDFDHGLKEGEFLVAKESKLVNIIAVKDESSPVVARAALYFECAHFVHRCNKGCWPIWMRNNLPIIRSSNPHSNRITHADLRRTDAFQKASGKMFYQWAEKNCWKRKKKNKVSVAVMKTRKRQLRIQDEEEDFLDEACVNPGGSDCPFALQISACQLLLEITAFMRETYQYLPHKGNRLMSIKDKPMFEPRSTANRRWSMALSSVGSLSDPPGERNNSQRAQNQLFLQENERIDVDGESENSSNTTLTIQEEEEKKGRRLGRPRLLRRGLGSSAGNSSSFKRRSLKLKKPSERRNRARSSTFAEDEEDIALMLQRTDSIRSKRKVSAVSDRSDTSDKVDLSGEESPGVLSDDLALRVHQK</sequence>
<organism evidence="3 4">
    <name type="scientific">Caerostris extrusa</name>
    <name type="common">Bark spider</name>
    <name type="synonym">Caerostris bankana</name>
    <dbReference type="NCBI Taxonomy" id="172846"/>
    <lineage>
        <taxon>Eukaryota</taxon>
        <taxon>Metazoa</taxon>
        <taxon>Ecdysozoa</taxon>
        <taxon>Arthropoda</taxon>
        <taxon>Chelicerata</taxon>
        <taxon>Arachnida</taxon>
        <taxon>Araneae</taxon>
        <taxon>Araneomorphae</taxon>
        <taxon>Entelegynae</taxon>
        <taxon>Araneoidea</taxon>
        <taxon>Araneidae</taxon>
        <taxon>Caerostris</taxon>
    </lineage>
</organism>
<dbReference type="GO" id="GO:0030424">
    <property type="term" value="C:axon"/>
    <property type="evidence" value="ECO:0007669"/>
    <property type="project" value="TreeGrafter"/>
</dbReference>
<dbReference type="InterPro" id="IPR045852">
    <property type="entry name" value="UNC80_central"/>
</dbReference>
<comment type="caution">
    <text evidence="3">The sequence shown here is derived from an EMBL/GenBank/DDBJ whole genome shotgun (WGS) entry which is preliminary data.</text>
</comment>
<dbReference type="GO" id="GO:0005261">
    <property type="term" value="F:monoatomic cation channel activity"/>
    <property type="evidence" value="ECO:0007669"/>
    <property type="project" value="TreeGrafter"/>
</dbReference>
<evidence type="ECO:0000259" key="2">
    <source>
        <dbReference type="Pfam" id="PF19424"/>
    </source>
</evidence>
<feature type="compositionally biased region" description="Polar residues" evidence="1">
    <location>
        <begin position="582"/>
        <end position="591"/>
    </location>
</feature>
<feature type="domain" description="Protein UNC80 central region" evidence="2">
    <location>
        <begin position="367"/>
        <end position="678"/>
    </location>
</feature>
<dbReference type="PANTHER" id="PTHR31781:SF1">
    <property type="entry name" value="PROTEIN UNC-80 HOMOLOG"/>
    <property type="match status" value="1"/>
</dbReference>
<feature type="compositionally biased region" description="Basic and acidic residues" evidence="1">
    <location>
        <begin position="672"/>
        <end position="682"/>
    </location>
</feature>
<evidence type="ECO:0000313" key="4">
    <source>
        <dbReference type="Proteomes" id="UP001054945"/>
    </source>
</evidence>
<accession>A0AAV4PV49</accession>
<feature type="compositionally biased region" description="Basic residues" evidence="1">
    <location>
        <begin position="599"/>
        <end position="609"/>
    </location>
</feature>
<dbReference type="AlphaFoldDB" id="A0AAV4PV49"/>
<reference evidence="3 4" key="1">
    <citation type="submission" date="2021-06" db="EMBL/GenBank/DDBJ databases">
        <title>Caerostris extrusa draft genome.</title>
        <authorList>
            <person name="Kono N."/>
            <person name="Arakawa K."/>
        </authorList>
    </citation>
    <scope>NUCLEOTIDE SEQUENCE [LARGE SCALE GENOMIC DNA]</scope>
</reference>
<dbReference type="GO" id="GO:0034703">
    <property type="term" value="C:cation channel complex"/>
    <property type="evidence" value="ECO:0007669"/>
    <property type="project" value="TreeGrafter"/>
</dbReference>
<feature type="region of interest" description="Disordered" evidence="1">
    <location>
        <begin position="666"/>
        <end position="702"/>
    </location>
</feature>